<dbReference type="SMART" id="SM00382">
    <property type="entry name" value="AAA"/>
    <property type="match status" value="1"/>
</dbReference>
<evidence type="ECO:0000313" key="10">
    <source>
        <dbReference type="EMBL" id="CAB4755370.1"/>
    </source>
</evidence>
<dbReference type="PANTHER" id="PTHR24221">
    <property type="entry name" value="ATP-BINDING CASSETTE SUB-FAMILY B"/>
    <property type="match status" value="1"/>
</dbReference>
<keyword evidence="5 7" id="KW-1133">Transmembrane helix</keyword>
<dbReference type="InterPro" id="IPR036640">
    <property type="entry name" value="ABC1_TM_sf"/>
</dbReference>
<dbReference type="Pfam" id="PF00005">
    <property type="entry name" value="ABC_tran"/>
    <property type="match status" value="1"/>
</dbReference>
<dbReference type="PROSITE" id="PS00211">
    <property type="entry name" value="ABC_TRANSPORTER_1"/>
    <property type="match status" value="1"/>
</dbReference>
<feature type="transmembrane region" description="Helical" evidence="7">
    <location>
        <begin position="290"/>
        <end position="310"/>
    </location>
</feature>
<accession>A0A6J6U5X2</accession>
<dbReference type="PANTHER" id="PTHR24221:SF654">
    <property type="entry name" value="ATP-BINDING CASSETTE SUB-FAMILY B MEMBER 6"/>
    <property type="match status" value="1"/>
</dbReference>
<evidence type="ECO:0000256" key="5">
    <source>
        <dbReference type="ARBA" id="ARBA00022989"/>
    </source>
</evidence>
<dbReference type="InterPro" id="IPR003439">
    <property type="entry name" value="ABC_transporter-like_ATP-bd"/>
</dbReference>
<keyword evidence="2 7" id="KW-0812">Transmembrane</keyword>
<dbReference type="GO" id="GO:0016887">
    <property type="term" value="F:ATP hydrolysis activity"/>
    <property type="evidence" value="ECO:0007669"/>
    <property type="project" value="InterPro"/>
</dbReference>
<dbReference type="SUPFAM" id="SSF90123">
    <property type="entry name" value="ABC transporter transmembrane region"/>
    <property type="match status" value="1"/>
</dbReference>
<feature type="transmembrane region" description="Helical" evidence="7">
    <location>
        <begin position="26"/>
        <end position="49"/>
    </location>
</feature>
<dbReference type="InterPro" id="IPR039421">
    <property type="entry name" value="Type_1_exporter"/>
</dbReference>
<evidence type="ECO:0000256" key="7">
    <source>
        <dbReference type="SAM" id="Phobius"/>
    </source>
</evidence>
<feature type="transmembrane region" description="Helical" evidence="7">
    <location>
        <begin position="141"/>
        <end position="165"/>
    </location>
</feature>
<comment type="subcellular location">
    <subcellularLocation>
        <location evidence="1">Membrane</location>
        <topology evidence="1">Multi-pass membrane protein</topology>
    </subcellularLocation>
</comment>
<evidence type="ECO:0000256" key="6">
    <source>
        <dbReference type="ARBA" id="ARBA00023136"/>
    </source>
</evidence>
<feature type="domain" description="ABC transporter" evidence="8">
    <location>
        <begin position="347"/>
        <end position="569"/>
    </location>
</feature>
<dbReference type="EMBL" id="CAEZZM010000010">
    <property type="protein sequence ID" value="CAB4755370.1"/>
    <property type="molecule type" value="Genomic_DNA"/>
</dbReference>
<dbReference type="Pfam" id="PF00664">
    <property type="entry name" value="ABC_membrane"/>
    <property type="match status" value="1"/>
</dbReference>
<evidence type="ECO:0000256" key="1">
    <source>
        <dbReference type="ARBA" id="ARBA00004141"/>
    </source>
</evidence>
<dbReference type="InterPro" id="IPR003593">
    <property type="entry name" value="AAA+_ATPase"/>
</dbReference>
<proteinExistence type="predicted"/>
<feature type="transmembrane region" description="Helical" evidence="7">
    <location>
        <begin position="69"/>
        <end position="89"/>
    </location>
</feature>
<evidence type="ECO:0000256" key="4">
    <source>
        <dbReference type="ARBA" id="ARBA00022840"/>
    </source>
</evidence>
<dbReference type="AlphaFoldDB" id="A0A6J6U5X2"/>
<evidence type="ECO:0000259" key="9">
    <source>
        <dbReference type="PROSITE" id="PS50929"/>
    </source>
</evidence>
<sequence>MVTESSRLRIAIGLVRVLTSFHRRTFIIAVVGAAVYATCTVASSFGVGFLVDKVILPRFASDKVPFGSLVAGSFIVVGIGLLRAVGVVVRRSFAGVTEWRTAQSLSMLVVRKVMDQSSLWHKRHMTGDVVSRIGVDSDAAVGVLAPLPFSTSVVLLVVLSSIWLLIVDLPLGLMALIIIPVLLLLNVGYQRRIDRHYDLAQKELGHLSEAVHESFDGVLVVKAFGAEGRETHRLSVISGRLREARKKAVGARATFEALLDGVPTLMNIVLICVGAVRVKSGEMTIGELTSFIYLFTLLIFPLRIIGYVLSEIPHSNSGWKRVNEILTEPAERDPRIRINSPTNELGLRVDQVSFRFSSETEDVIRDVSFEVPVGSIAAIVGPTGCGKSSLMNVIAGLYEPVSGQIFADIKNTAIVFQEPFLFSGSIRENICLDREVTEKQIENAQFVSAVSEFVNGFETGLETLVGERGVTISGGQRQRIALARALVCEPALLLLDDTTSALDPETEQMIIERIKAGIRTTTILLVAARPSTIALADVVIFMEEGGISGIGTHDVLMATNSQYSDLINSFENDRLRSHHD</sequence>
<name>A0A6J6U5X2_9ZZZZ</name>
<dbReference type="InterPro" id="IPR017871">
    <property type="entry name" value="ABC_transporter-like_CS"/>
</dbReference>
<keyword evidence="4" id="KW-0067">ATP-binding</keyword>
<organism evidence="10">
    <name type="scientific">freshwater metagenome</name>
    <dbReference type="NCBI Taxonomy" id="449393"/>
    <lineage>
        <taxon>unclassified sequences</taxon>
        <taxon>metagenomes</taxon>
        <taxon>ecological metagenomes</taxon>
    </lineage>
</organism>
<dbReference type="GO" id="GO:0005524">
    <property type="term" value="F:ATP binding"/>
    <property type="evidence" value="ECO:0007669"/>
    <property type="project" value="UniProtKB-KW"/>
</dbReference>
<dbReference type="SUPFAM" id="SSF52540">
    <property type="entry name" value="P-loop containing nucleoside triphosphate hydrolases"/>
    <property type="match status" value="1"/>
</dbReference>
<protein>
    <submittedName>
        <fullName evidence="10">Unannotated protein</fullName>
    </submittedName>
</protein>
<dbReference type="PROSITE" id="PS50893">
    <property type="entry name" value="ABC_TRANSPORTER_2"/>
    <property type="match status" value="1"/>
</dbReference>
<dbReference type="Gene3D" id="3.40.50.300">
    <property type="entry name" value="P-loop containing nucleotide triphosphate hydrolases"/>
    <property type="match status" value="1"/>
</dbReference>
<feature type="domain" description="ABC transmembrane type-1" evidence="9">
    <location>
        <begin position="27"/>
        <end position="314"/>
    </location>
</feature>
<keyword evidence="6 7" id="KW-0472">Membrane</keyword>
<evidence type="ECO:0000256" key="3">
    <source>
        <dbReference type="ARBA" id="ARBA00022741"/>
    </source>
</evidence>
<dbReference type="InterPro" id="IPR027417">
    <property type="entry name" value="P-loop_NTPase"/>
</dbReference>
<dbReference type="GO" id="GO:0016020">
    <property type="term" value="C:membrane"/>
    <property type="evidence" value="ECO:0007669"/>
    <property type="project" value="UniProtKB-SubCell"/>
</dbReference>
<dbReference type="InterPro" id="IPR011527">
    <property type="entry name" value="ABC1_TM_dom"/>
</dbReference>
<evidence type="ECO:0000256" key="2">
    <source>
        <dbReference type="ARBA" id="ARBA00022692"/>
    </source>
</evidence>
<gene>
    <name evidence="10" type="ORF">UFOPK2872_00181</name>
</gene>
<dbReference type="Gene3D" id="1.20.1560.10">
    <property type="entry name" value="ABC transporter type 1, transmembrane domain"/>
    <property type="match status" value="1"/>
</dbReference>
<evidence type="ECO:0000259" key="8">
    <source>
        <dbReference type="PROSITE" id="PS50893"/>
    </source>
</evidence>
<dbReference type="PROSITE" id="PS50929">
    <property type="entry name" value="ABC_TM1F"/>
    <property type="match status" value="1"/>
</dbReference>
<dbReference type="GO" id="GO:0034040">
    <property type="term" value="F:ATPase-coupled lipid transmembrane transporter activity"/>
    <property type="evidence" value="ECO:0007669"/>
    <property type="project" value="TreeGrafter"/>
</dbReference>
<feature type="transmembrane region" description="Helical" evidence="7">
    <location>
        <begin position="171"/>
        <end position="189"/>
    </location>
</feature>
<reference evidence="10" key="1">
    <citation type="submission" date="2020-05" db="EMBL/GenBank/DDBJ databases">
        <authorList>
            <person name="Chiriac C."/>
            <person name="Salcher M."/>
            <person name="Ghai R."/>
            <person name="Kavagutti S V."/>
        </authorList>
    </citation>
    <scope>NUCLEOTIDE SEQUENCE</scope>
</reference>
<keyword evidence="3" id="KW-0547">Nucleotide-binding</keyword>
<dbReference type="GO" id="GO:0140359">
    <property type="term" value="F:ABC-type transporter activity"/>
    <property type="evidence" value="ECO:0007669"/>
    <property type="project" value="InterPro"/>
</dbReference>